<comment type="caution">
    <text evidence="2">The sequence shown here is derived from an EMBL/GenBank/DDBJ whole genome shotgun (WGS) entry which is preliminary data.</text>
</comment>
<proteinExistence type="predicted"/>
<accession>A0ABS8N953</accession>
<protein>
    <submittedName>
        <fullName evidence="2">DUF3786 domain-containing protein</fullName>
    </submittedName>
</protein>
<organism evidence="2 3">
    <name type="scientific">Clostridium aromativorans</name>
    <dbReference type="NCBI Taxonomy" id="2836848"/>
    <lineage>
        <taxon>Bacteria</taxon>
        <taxon>Bacillati</taxon>
        <taxon>Bacillota</taxon>
        <taxon>Clostridia</taxon>
        <taxon>Eubacteriales</taxon>
        <taxon>Clostridiaceae</taxon>
        <taxon>Clostridium</taxon>
    </lineage>
</organism>
<gene>
    <name evidence="2" type="ORF">LN736_12070</name>
</gene>
<sequence length="208" mass="23980">MLCYKDLCKKFSRRPLEEIVQKSGAKYDAEKNMFTLKYFNREYLISYPEGSITLKDFNHNDLSYESDTIMDKILIMSYLCRCTKSGLTNKWVPYREIEGVGCTYDFFAGHGIDKLTKYFGNRDELFLKAGKKLDAKKLCLGDMSLQFNIFPNVPVVLVLWLADEEFEAQANIFFDSSASKEIHIEDLASLCSKAADELIRCAKQVENF</sequence>
<name>A0ABS8N953_9CLOT</name>
<dbReference type="Pfam" id="PF12654">
    <property type="entry name" value="DUF3786"/>
    <property type="match status" value="1"/>
</dbReference>
<evidence type="ECO:0000259" key="1">
    <source>
        <dbReference type="Pfam" id="PF12654"/>
    </source>
</evidence>
<feature type="domain" description="DUF3786" evidence="1">
    <location>
        <begin position="16"/>
        <end position="193"/>
    </location>
</feature>
<evidence type="ECO:0000313" key="3">
    <source>
        <dbReference type="Proteomes" id="UP001165422"/>
    </source>
</evidence>
<keyword evidence="3" id="KW-1185">Reference proteome</keyword>
<dbReference type="EMBL" id="JAJJPB010000015">
    <property type="protein sequence ID" value="MCC9295595.1"/>
    <property type="molecule type" value="Genomic_DNA"/>
</dbReference>
<reference evidence="2" key="1">
    <citation type="submission" date="2021-11" db="EMBL/GenBank/DDBJ databases">
        <authorList>
            <person name="Qingchun L."/>
            <person name="Dong Z."/>
            <person name="Zongwei Q."/>
            <person name="Jia Z."/>
            <person name="Duotao L."/>
        </authorList>
    </citation>
    <scope>NUCLEOTIDE SEQUENCE</scope>
    <source>
        <strain evidence="2">WLY-B-L2</strain>
    </source>
</reference>
<dbReference type="InterPro" id="IPR024264">
    <property type="entry name" value="DUF3786"/>
</dbReference>
<evidence type="ECO:0000313" key="2">
    <source>
        <dbReference type="EMBL" id="MCC9295595.1"/>
    </source>
</evidence>
<dbReference type="RefSeq" id="WP_229981608.1">
    <property type="nucleotide sequence ID" value="NZ_JAJJPB010000015.1"/>
</dbReference>
<dbReference type="Proteomes" id="UP001165422">
    <property type="component" value="Unassembled WGS sequence"/>
</dbReference>